<comment type="caution">
    <text evidence="3">The sequence shown here is derived from an EMBL/GenBank/DDBJ whole genome shotgun (WGS) entry which is preliminary data.</text>
</comment>
<feature type="region of interest" description="Disordered" evidence="1">
    <location>
        <begin position="211"/>
        <end position="238"/>
    </location>
</feature>
<dbReference type="InterPro" id="IPR010657">
    <property type="entry name" value="ImpA_N"/>
</dbReference>
<dbReference type="Pfam" id="PF06812">
    <property type="entry name" value="ImpA_N"/>
    <property type="match status" value="1"/>
</dbReference>
<dbReference type="NCBIfam" id="TIGR03362">
    <property type="entry name" value="VI_chp_7"/>
    <property type="match status" value="1"/>
</dbReference>
<evidence type="ECO:0000313" key="3">
    <source>
        <dbReference type="EMBL" id="GGM11685.1"/>
    </source>
</evidence>
<evidence type="ECO:0000313" key="4">
    <source>
        <dbReference type="Proteomes" id="UP000616499"/>
    </source>
</evidence>
<organism evidence="3 4">
    <name type="scientific">Pseudomonas asuensis</name>
    <dbReference type="NCBI Taxonomy" id="1825787"/>
    <lineage>
        <taxon>Bacteria</taxon>
        <taxon>Pseudomonadati</taxon>
        <taxon>Pseudomonadota</taxon>
        <taxon>Gammaproteobacteria</taxon>
        <taxon>Pseudomonadales</taxon>
        <taxon>Pseudomonadaceae</taxon>
        <taxon>Pseudomonas</taxon>
    </lineage>
</organism>
<accession>A0ABQ2GTZ3</accession>
<name>A0ABQ2GTZ3_9PSED</name>
<dbReference type="PANTHER" id="PTHR37024:SF5">
    <property type="entry name" value="IMPA N-TERMINAL DOMAIN-CONTAINING PROTEIN"/>
    <property type="match status" value="1"/>
</dbReference>
<gene>
    <name evidence="3" type="ORF">GCM10009425_23380</name>
</gene>
<dbReference type="EMBL" id="BMNW01000004">
    <property type="protein sequence ID" value="GGM11685.1"/>
    <property type="molecule type" value="Genomic_DNA"/>
</dbReference>
<dbReference type="Proteomes" id="UP000616499">
    <property type="component" value="Unassembled WGS sequence"/>
</dbReference>
<proteinExistence type="predicted"/>
<protein>
    <submittedName>
        <fullName evidence="3">Type VI secretion-associated protein</fullName>
    </submittedName>
</protein>
<dbReference type="InterPro" id="IPR017739">
    <property type="entry name" value="T6SS-assoc_VCA0119"/>
</dbReference>
<feature type="compositionally biased region" description="Low complexity" evidence="1">
    <location>
        <begin position="211"/>
        <end position="222"/>
    </location>
</feature>
<dbReference type="PANTHER" id="PTHR37024">
    <property type="entry name" value="TYPE VI SECRETION SYSTEM DUF2094 AND IMPA-RELATED DOMAIN PROTEIN"/>
    <property type="match status" value="1"/>
</dbReference>
<keyword evidence="4" id="KW-1185">Reference proteome</keyword>
<evidence type="ECO:0000256" key="1">
    <source>
        <dbReference type="SAM" id="MobiDB-lite"/>
    </source>
</evidence>
<feature type="domain" description="ImpA N-terminal" evidence="2">
    <location>
        <begin position="24"/>
        <end position="134"/>
    </location>
</feature>
<reference evidence="4" key="1">
    <citation type="journal article" date="2019" name="Int. J. Syst. Evol. Microbiol.">
        <title>The Global Catalogue of Microorganisms (GCM) 10K type strain sequencing project: providing services to taxonomists for standard genome sequencing and annotation.</title>
        <authorList>
            <consortium name="The Broad Institute Genomics Platform"/>
            <consortium name="The Broad Institute Genome Sequencing Center for Infectious Disease"/>
            <person name="Wu L."/>
            <person name="Ma J."/>
        </authorList>
    </citation>
    <scope>NUCLEOTIDE SEQUENCE [LARGE SCALE GENOMIC DNA]</scope>
    <source>
        <strain evidence="4">JCM 13501</strain>
    </source>
</reference>
<sequence length="530" mass="59336">MLRQGHGMTFSSSLATHYLALAEHPIEAGNFGGEDARYSSEYEQLEAELAKASSLHQSGQIDWQLICDGSEVLLRTLSKDLRVAAWLAWALYQRERFTGLQAGIALLHALCTQHWDDLHPRKVRTRSAALGWLLTRLEPALSQYSPTPDQLPLFQQLVEHLKELDTCLSTHLGEEAPLLLPLCRRIDEHVKRAGQAAAPVNTITSTDTVTASLSSSSSSSNTPAGPIESDKDAHKALRAQQDSARTLCTWWTRQKATDIRPLRLNRALLWLGIDSVPEHNAEQITALRGLPADKIASYKERFEQGQHASLLVDVEASLARAPFWFDGQRLAWECLQAQGAEAALKEIEMPFALFLSRVSGIVELRFHDGQPFADAETRAWISAHVMPHLQAPSAPREAAPSTGNNRPAWEEALEALLPTLRKDGLKHAVQTLKQGMTTAQGGRERFFWQLTMARLCFQAKKYDLAKTQLQTLDETLQRSGLAEWEPELALDVLQLLYQCCELLPQNPGVRDYKDELYRRLCHIDLEVVLD</sequence>
<evidence type="ECO:0000259" key="2">
    <source>
        <dbReference type="Pfam" id="PF06812"/>
    </source>
</evidence>
<dbReference type="Pfam" id="PF16989">
    <property type="entry name" value="T6SS_VasJ"/>
    <property type="match status" value="1"/>
</dbReference>